<comment type="caution">
    <text evidence="1">The sequence shown here is derived from an EMBL/GenBank/DDBJ whole genome shotgun (WGS) entry which is preliminary data.</text>
</comment>
<reference evidence="1 2" key="1">
    <citation type="submission" date="2023-09" db="EMBL/GenBank/DDBJ databases">
        <authorList>
            <person name="Wang M."/>
        </authorList>
    </citation>
    <scope>NUCLEOTIDE SEQUENCE [LARGE SCALE GENOMIC DNA]</scope>
    <source>
        <strain evidence="1">GT-2023</strain>
        <tissue evidence="1">Liver</tissue>
    </source>
</reference>
<evidence type="ECO:0000313" key="2">
    <source>
        <dbReference type="Proteomes" id="UP001558613"/>
    </source>
</evidence>
<dbReference type="Proteomes" id="UP001558613">
    <property type="component" value="Unassembled WGS sequence"/>
</dbReference>
<protein>
    <submittedName>
        <fullName evidence="1">Uncharacterized protein</fullName>
    </submittedName>
</protein>
<evidence type="ECO:0000313" key="1">
    <source>
        <dbReference type="EMBL" id="KAL1258714.1"/>
    </source>
</evidence>
<gene>
    <name evidence="1" type="ORF">QQF64_009291</name>
</gene>
<name>A0ABR3M3T8_9TELE</name>
<sequence>MGEEIKEQDSTVWVRPDLTVGVKGSCRAAHIQAKVLEAFNLSANRYGQRRANIYLTDGSIKRGLRQSFPLAER</sequence>
<dbReference type="EMBL" id="JAYMGO010000016">
    <property type="protein sequence ID" value="KAL1258714.1"/>
    <property type="molecule type" value="Genomic_DNA"/>
</dbReference>
<accession>A0ABR3M3T8</accession>
<organism evidence="1 2">
    <name type="scientific">Cirrhinus molitorella</name>
    <name type="common">mud carp</name>
    <dbReference type="NCBI Taxonomy" id="172907"/>
    <lineage>
        <taxon>Eukaryota</taxon>
        <taxon>Metazoa</taxon>
        <taxon>Chordata</taxon>
        <taxon>Craniata</taxon>
        <taxon>Vertebrata</taxon>
        <taxon>Euteleostomi</taxon>
        <taxon>Actinopterygii</taxon>
        <taxon>Neopterygii</taxon>
        <taxon>Teleostei</taxon>
        <taxon>Ostariophysi</taxon>
        <taxon>Cypriniformes</taxon>
        <taxon>Cyprinidae</taxon>
        <taxon>Labeoninae</taxon>
        <taxon>Labeonini</taxon>
        <taxon>Cirrhinus</taxon>
    </lineage>
</organism>
<proteinExistence type="predicted"/>
<keyword evidence="2" id="KW-1185">Reference proteome</keyword>